<evidence type="ECO:0000313" key="9">
    <source>
        <dbReference type="EMBL" id="CAA9525415.1"/>
    </source>
</evidence>
<dbReference type="InterPro" id="IPR050638">
    <property type="entry name" value="AA-Vitamin_Transporters"/>
</dbReference>
<dbReference type="PANTHER" id="PTHR32322">
    <property type="entry name" value="INNER MEMBRANE TRANSPORTER"/>
    <property type="match status" value="1"/>
</dbReference>
<dbReference type="GO" id="GO:0016020">
    <property type="term" value="C:membrane"/>
    <property type="evidence" value="ECO:0007669"/>
    <property type="project" value="UniProtKB-SubCell"/>
</dbReference>
<dbReference type="AlphaFoldDB" id="A0A6J4TLD9"/>
<evidence type="ECO:0000256" key="6">
    <source>
        <dbReference type="SAM" id="MobiDB-lite"/>
    </source>
</evidence>
<organism evidence="9">
    <name type="scientific">uncultured Solirubrobacteraceae bacterium</name>
    <dbReference type="NCBI Taxonomy" id="1162706"/>
    <lineage>
        <taxon>Bacteria</taxon>
        <taxon>Bacillati</taxon>
        <taxon>Actinomycetota</taxon>
        <taxon>Thermoleophilia</taxon>
        <taxon>Solirubrobacterales</taxon>
        <taxon>Solirubrobacteraceae</taxon>
        <taxon>environmental samples</taxon>
    </lineage>
</organism>
<feature type="transmembrane region" description="Helical" evidence="7">
    <location>
        <begin position="137"/>
        <end position="158"/>
    </location>
</feature>
<dbReference type="InterPro" id="IPR037185">
    <property type="entry name" value="EmrE-like"/>
</dbReference>
<evidence type="ECO:0000256" key="7">
    <source>
        <dbReference type="SAM" id="Phobius"/>
    </source>
</evidence>
<keyword evidence="4 7" id="KW-1133">Transmembrane helix</keyword>
<feature type="transmembrane region" description="Helical" evidence="7">
    <location>
        <begin position="26"/>
        <end position="44"/>
    </location>
</feature>
<comment type="similarity">
    <text evidence="2">Belongs to the EamA transporter family.</text>
</comment>
<feature type="transmembrane region" description="Helical" evidence="7">
    <location>
        <begin position="231"/>
        <end position="248"/>
    </location>
</feature>
<dbReference type="SUPFAM" id="SSF103481">
    <property type="entry name" value="Multidrug resistance efflux transporter EmrE"/>
    <property type="match status" value="2"/>
</dbReference>
<reference evidence="9" key="1">
    <citation type="submission" date="2020-02" db="EMBL/GenBank/DDBJ databases">
        <authorList>
            <person name="Meier V. D."/>
        </authorList>
    </citation>
    <scope>NUCLEOTIDE SEQUENCE</scope>
    <source>
        <strain evidence="9">AVDCRST_MAG13</strain>
    </source>
</reference>
<dbReference type="InterPro" id="IPR000620">
    <property type="entry name" value="EamA_dom"/>
</dbReference>
<evidence type="ECO:0000256" key="3">
    <source>
        <dbReference type="ARBA" id="ARBA00022692"/>
    </source>
</evidence>
<gene>
    <name evidence="9" type="ORF">AVDCRST_MAG13-3697</name>
</gene>
<evidence type="ECO:0000256" key="2">
    <source>
        <dbReference type="ARBA" id="ARBA00007362"/>
    </source>
</evidence>
<dbReference type="Pfam" id="PF00892">
    <property type="entry name" value="EamA"/>
    <property type="match status" value="2"/>
</dbReference>
<sequence>MGVVSLAWGASYLFIKVGLRDFSPPFIVFARVVLGAAILLPLAWRTGALPALRGRWRIIWFLAVVQMAGPFLLITWGEEEISSGLTGILVGSAPIFTALLASRGWADEPLGGWGAIGVVVGIAGVVLLFASDLSGDAGQLFGGTLVLLAGIGYAVGGLTIKARMADVPPVGVASATMVASAAVTAVPAAVALPSGAGADSVSALVALGALGTGLAFLLFYTLLAEIGAPRASVVAYLASAFSVLYGVVLLGEDVTVFTIAGLLLILFGSYVAAQRRLPWSRRPPVSRTAPSRSTAPEPVRAR</sequence>
<evidence type="ECO:0000256" key="5">
    <source>
        <dbReference type="ARBA" id="ARBA00023136"/>
    </source>
</evidence>
<evidence type="ECO:0000256" key="1">
    <source>
        <dbReference type="ARBA" id="ARBA00004141"/>
    </source>
</evidence>
<feature type="transmembrane region" description="Helical" evidence="7">
    <location>
        <begin position="81"/>
        <end position="101"/>
    </location>
</feature>
<evidence type="ECO:0000256" key="4">
    <source>
        <dbReference type="ARBA" id="ARBA00022989"/>
    </source>
</evidence>
<keyword evidence="3 7" id="KW-0812">Transmembrane</keyword>
<protein>
    <submittedName>
        <fullName evidence="9">Permease of the drug/metabolite transporter (DMT) superfamily</fullName>
    </submittedName>
</protein>
<feature type="region of interest" description="Disordered" evidence="6">
    <location>
        <begin position="281"/>
        <end position="302"/>
    </location>
</feature>
<feature type="transmembrane region" description="Helical" evidence="7">
    <location>
        <begin position="254"/>
        <end position="273"/>
    </location>
</feature>
<accession>A0A6J4TLD9</accession>
<feature type="transmembrane region" description="Helical" evidence="7">
    <location>
        <begin position="113"/>
        <end position="131"/>
    </location>
</feature>
<evidence type="ECO:0000259" key="8">
    <source>
        <dbReference type="Pfam" id="PF00892"/>
    </source>
</evidence>
<keyword evidence="5 7" id="KW-0472">Membrane</keyword>
<dbReference type="PANTHER" id="PTHR32322:SF9">
    <property type="entry name" value="AMINO-ACID METABOLITE EFFLUX PUMP-RELATED"/>
    <property type="match status" value="1"/>
</dbReference>
<name>A0A6J4TLD9_9ACTN</name>
<proteinExistence type="inferred from homology"/>
<dbReference type="EMBL" id="CADCVO010000572">
    <property type="protein sequence ID" value="CAA9525415.1"/>
    <property type="molecule type" value="Genomic_DNA"/>
</dbReference>
<feature type="transmembrane region" description="Helical" evidence="7">
    <location>
        <begin position="170"/>
        <end position="192"/>
    </location>
</feature>
<feature type="transmembrane region" description="Helical" evidence="7">
    <location>
        <begin position="204"/>
        <end position="224"/>
    </location>
</feature>
<comment type="subcellular location">
    <subcellularLocation>
        <location evidence="1">Membrane</location>
        <topology evidence="1">Multi-pass membrane protein</topology>
    </subcellularLocation>
</comment>
<feature type="domain" description="EamA" evidence="8">
    <location>
        <begin position="141"/>
        <end position="271"/>
    </location>
</feature>
<feature type="domain" description="EamA" evidence="8">
    <location>
        <begin position="4"/>
        <end position="129"/>
    </location>
</feature>
<feature type="transmembrane region" description="Helical" evidence="7">
    <location>
        <begin position="56"/>
        <end position="75"/>
    </location>
</feature>